<reference evidence="1 2" key="1">
    <citation type="journal article" date="2013" name="ISME J.">
        <title>By their genes ye shall know them: genomic signatures of predatory bacteria.</title>
        <authorList>
            <person name="Pasternak Z."/>
            <person name="Pietrokovski S."/>
            <person name="Rotem O."/>
            <person name="Gophna U."/>
            <person name="Lurie-Weinberger M.N."/>
            <person name="Jurkevitch E."/>
        </authorList>
    </citation>
    <scope>NUCLEOTIDE SEQUENCE [LARGE SCALE GENOMIC DNA]</scope>
    <source>
        <strain evidence="1 2">JSS</strain>
    </source>
</reference>
<evidence type="ECO:0000313" key="1">
    <source>
        <dbReference type="EMBL" id="AGH96013.1"/>
    </source>
</evidence>
<sequence length="192" mass="21958">MSSTWALHNALKAWTLYNLSESELRLLLLGLSENELKLAKICKKQDSEWQRVDKTQHAGLLTRQGLETYSSAEGYPAVHHDVGSACDTEYFVIKPNKVIQPRLHKRYEIVVPCTLVGSKEFLTETIDLSEGGLYFKDIIPSFIAGYFLVIVDGRYRLMCSLVEDQKEKKRVQIVSEESDAHFVQYKAWLSTL</sequence>
<protein>
    <recommendedName>
        <fullName evidence="3">PilZ domain-containing protein</fullName>
    </recommendedName>
</protein>
<proteinExistence type="predicted"/>
<dbReference type="HOGENOM" id="CLU_1412749_0_0_7"/>
<keyword evidence="2" id="KW-1185">Reference proteome</keyword>
<evidence type="ECO:0008006" key="3">
    <source>
        <dbReference type="Google" id="ProtNLM"/>
    </source>
</evidence>
<organism evidence="1 2">
    <name type="scientific">Pseudobdellovibrio exovorus JSS</name>
    <dbReference type="NCBI Taxonomy" id="1184267"/>
    <lineage>
        <taxon>Bacteria</taxon>
        <taxon>Pseudomonadati</taxon>
        <taxon>Bdellovibrionota</taxon>
        <taxon>Bdellovibrionia</taxon>
        <taxon>Bdellovibrionales</taxon>
        <taxon>Pseudobdellovibrionaceae</taxon>
        <taxon>Pseudobdellovibrio</taxon>
    </lineage>
</organism>
<gene>
    <name evidence="1" type="ORF">A11Q_1797</name>
</gene>
<dbReference type="STRING" id="1184267.A11Q_1797"/>
<dbReference type="AlphaFoldDB" id="M4V9Z4"/>
<dbReference type="EMBL" id="CP003537">
    <property type="protein sequence ID" value="AGH96013.1"/>
    <property type="molecule type" value="Genomic_DNA"/>
</dbReference>
<dbReference type="KEGG" id="bex:A11Q_1797"/>
<dbReference type="RefSeq" id="WP_015470503.1">
    <property type="nucleotide sequence ID" value="NC_020813.1"/>
</dbReference>
<dbReference type="Proteomes" id="UP000012040">
    <property type="component" value="Chromosome"/>
</dbReference>
<dbReference type="PATRIC" id="fig|1184267.3.peg.1819"/>
<accession>M4V9Z4</accession>
<evidence type="ECO:0000313" key="2">
    <source>
        <dbReference type="Proteomes" id="UP000012040"/>
    </source>
</evidence>
<name>M4V9Z4_9BACT</name>